<protein>
    <submittedName>
        <fullName evidence="2">Uncharacterized protein</fullName>
    </submittedName>
</protein>
<feature type="chain" id="PRO_5020478812" evidence="1">
    <location>
        <begin position="25"/>
        <end position="264"/>
    </location>
</feature>
<keyword evidence="3" id="KW-1185">Reference proteome</keyword>
<dbReference type="AlphaFoldDB" id="A0A4P9WFU5"/>
<dbReference type="EMBL" id="KZ994967">
    <property type="protein sequence ID" value="RKO91649.1"/>
    <property type="molecule type" value="Genomic_DNA"/>
</dbReference>
<organism evidence="2 3">
    <name type="scientific">Blyttiomyces helicus</name>
    <dbReference type="NCBI Taxonomy" id="388810"/>
    <lineage>
        <taxon>Eukaryota</taxon>
        <taxon>Fungi</taxon>
        <taxon>Fungi incertae sedis</taxon>
        <taxon>Chytridiomycota</taxon>
        <taxon>Chytridiomycota incertae sedis</taxon>
        <taxon>Chytridiomycetes</taxon>
        <taxon>Chytridiomycetes incertae sedis</taxon>
        <taxon>Blyttiomyces</taxon>
    </lineage>
</organism>
<sequence>MNVNSLLLVASAALLCFLVPAASAGGGGGGTVPVHTSGEEMFRWGLAAILTIGKCRPDSPPKTVQKVTGYAFPRMDQLRLPSYEPRAHKLHHACQLEELHNPAALSVANSGFPEEKDLPRQLLACRFYTWKTGTGNGAACEFQRRGRRHQRTNAQINNTLMHPIEESQSFALPSELIAHIFCYDEQVIQGRLRAGDSRGKNMEELERCHPVLVLGAMNAVRLCPTIFEEDSPAKVSYSPANICHVSEGLAIRLKGFGQSRERIK</sequence>
<accession>A0A4P9WFU5</accession>
<name>A0A4P9WFU5_9FUNG</name>
<feature type="signal peptide" evidence="1">
    <location>
        <begin position="1"/>
        <end position="24"/>
    </location>
</feature>
<proteinExistence type="predicted"/>
<dbReference type="Proteomes" id="UP000269721">
    <property type="component" value="Unassembled WGS sequence"/>
</dbReference>
<keyword evidence="1" id="KW-0732">Signal</keyword>
<reference evidence="3" key="1">
    <citation type="journal article" date="2018" name="Nat. Microbiol.">
        <title>Leveraging single-cell genomics to expand the fungal tree of life.</title>
        <authorList>
            <person name="Ahrendt S.R."/>
            <person name="Quandt C.A."/>
            <person name="Ciobanu D."/>
            <person name="Clum A."/>
            <person name="Salamov A."/>
            <person name="Andreopoulos B."/>
            <person name="Cheng J.F."/>
            <person name="Woyke T."/>
            <person name="Pelin A."/>
            <person name="Henrissat B."/>
            <person name="Reynolds N.K."/>
            <person name="Benny G.L."/>
            <person name="Smith M.E."/>
            <person name="James T.Y."/>
            <person name="Grigoriev I.V."/>
        </authorList>
    </citation>
    <scope>NUCLEOTIDE SEQUENCE [LARGE SCALE GENOMIC DNA]</scope>
</reference>
<evidence type="ECO:0000313" key="3">
    <source>
        <dbReference type="Proteomes" id="UP000269721"/>
    </source>
</evidence>
<evidence type="ECO:0000313" key="2">
    <source>
        <dbReference type="EMBL" id="RKO91649.1"/>
    </source>
</evidence>
<gene>
    <name evidence="2" type="ORF">BDK51DRAFT_39321</name>
</gene>
<evidence type="ECO:0000256" key="1">
    <source>
        <dbReference type="SAM" id="SignalP"/>
    </source>
</evidence>